<evidence type="ECO:0000313" key="1">
    <source>
        <dbReference type="EMBL" id="KAK3368453.1"/>
    </source>
</evidence>
<reference evidence="1" key="1">
    <citation type="journal article" date="2023" name="Mol. Phylogenet. Evol.">
        <title>Genome-scale phylogeny and comparative genomics of the fungal order Sordariales.</title>
        <authorList>
            <person name="Hensen N."/>
            <person name="Bonometti L."/>
            <person name="Westerberg I."/>
            <person name="Brannstrom I.O."/>
            <person name="Guillou S."/>
            <person name="Cros-Aarteil S."/>
            <person name="Calhoun S."/>
            <person name="Haridas S."/>
            <person name="Kuo A."/>
            <person name="Mondo S."/>
            <person name="Pangilinan J."/>
            <person name="Riley R."/>
            <person name="LaButti K."/>
            <person name="Andreopoulos B."/>
            <person name="Lipzen A."/>
            <person name="Chen C."/>
            <person name="Yan M."/>
            <person name="Daum C."/>
            <person name="Ng V."/>
            <person name="Clum A."/>
            <person name="Steindorff A."/>
            <person name="Ohm R.A."/>
            <person name="Martin F."/>
            <person name="Silar P."/>
            <person name="Natvig D.O."/>
            <person name="Lalanne C."/>
            <person name="Gautier V."/>
            <person name="Ament-Velasquez S.L."/>
            <person name="Kruys A."/>
            <person name="Hutchinson M.I."/>
            <person name="Powell A.J."/>
            <person name="Barry K."/>
            <person name="Miller A.N."/>
            <person name="Grigoriev I.V."/>
            <person name="Debuchy R."/>
            <person name="Gladieux P."/>
            <person name="Hiltunen Thoren M."/>
            <person name="Johannesson H."/>
        </authorList>
    </citation>
    <scope>NUCLEOTIDE SEQUENCE</scope>
    <source>
        <strain evidence="1">CBS 232.78</strain>
    </source>
</reference>
<dbReference type="EMBL" id="JAULSW010000010">
    <property type="protein sequence ID" value="KAK3368453.1"/>
    <property type="molecule type" value="Genomic_DNA"/>
</dbReference>
<organism evidence="1 2">
    <name type="scientific">Podospora didyma</name>
    <dbReference type="NCBI Taxonomy" id="330526"/>
    <lineage>
        <taxon>Eukaryota</taxon>
        <taxon>Fungi</taxon>
        <taxon>Dikarya</taxon>
        <taxon>Ascomycota</taxon>
        <taxon>Pezizomycotina</taxon>
        <taxon>Sordariomycetes</taxon>
        <taxon>Sordariomycetidae</taxon>
        <taxon>Sordariales</taxon>
        <taxon>Podosporaceae</taxon>
        <taxon>Podospora</taxon>
    </lineage>
</organism>
<gene>
    <name evidence="1" type="ORF">B0H63DRAFT_528820</name>
</gene>
<keyword evidence="2" id="KW-1185">Reference proteome</keyword>
<evidence type="ECO:0000313" key="2">
    <source>
        <dbReference type="Proteomes" id="UP001285441"/>
    </source>
</evidence>
<comment type="caution">
    <text evidence="1">The sequence shown here is derived from an EMBL/GenBank/DDBJ whole genome shotgun (WGS) entry which is preliminary data.</text>
</comment>
<dbReference type="AlphaFoldDB" id="A0AAE0K1R0"/>
<dbReference type="Proteomes" id="UP001285441">
    <property type="component" value="Unassembled WGS sequence"/>
</dbReference>
<reference evidence="1" key="2">
    <citation type="submission" date="2023-06" db="EMBL/GenBank/DDBJ databases">
        <authorList>
            <consortium name="Lawrence Berkeley National Laboratory"/>
            <person name="Haridas S."/>
            <person name="Hensen N."/>
            <person name="Bonometti L."/>
            <person name="Westerberg I."/>
            <person name="Brannstrom I.O."/>
            <person name="Guillou S."/>
            <person name="Cros-Aarteil S."/>
            <person name="Calhoun S."/>
            <person name="Kuo A."/>
            <person name="Mondo S."/>
            <person name="Pangilinan J."/>
            <person name="Riley R."/>
            <person name="LaButti K."/>
            <person name="Andreopoulos B."/>
            <person name="Lipzen A."/>
            <person name="Chen C."/>
            <person name="Yanf M."/>
            <person name="Daum C."/>
            <person name="Ng V."/>
            <person name="Clum A."/>
            <person name="Steindorff A."/>
            <person name="Ohm R."/>
            <person name="Martin F."/>
            <person name="Silar P."/>
            <person name="Natvig D."/>
            <person name="Lalanne C."/>
            <person name="Gautier V."/>
            <person name="Ament-velasquez S.L."/>
            <person name="Kruys A."/>
            <person name="Hutchinson M.I."/>
            <person name="Powell A.J."/>
            <person name="Barry K."/>
            <person name="Miller A.N."/>
            <person name="Grigoriev I.V."/>
            <person name="Debuchy R."/>
            <person name="Gladieux P."/>
            <person name="Thoren M.H."/>
            <person name="Johannesson H."/>
        </authorList>
    </citation>
    <scope>NUCLEOTIDE SEQUENCE</scope>
    <source>
        <strain evidence="1">CBS 232.78</strain>
    </source>
</reference>
<protein>
    <submittedName>
        <fullName evidence="1">Uncharacterized protein</fullName>
    </submittedName>
</protein>
<accession>A0AAE0K1R0</accession>
<proteinExistence type="predicted"/>
<sequence>MASKDGQQRASNLANIMIPPGLIAFHQVPLSQSRQHHQVSFQPSKMHASTCFVVLATVFSTAFAKTITIENKHWGGDTKIQIGNKNCGQDTYIFKNNRCDGNAQVHLGDIVPKGCKPPSHQYIKNVSAGKCRIHMGHQFL</sequence>
<name>A0AAE0K1R0_9PEZI</name>